<evidence type="ECO:0000313" key="7">
    <source>
        <dbReference type="Proteomes" id="UP001365542"/>
    </source>
</evidence>
<sequence>MTTPLGCSDARFTVQTPDRPILGGTDPNSRNKWKRYTDITGGSEPFDRLCANATGWPSLRVLDITAKGQEAIDHILGLDMIQNRLNMQISSSGYPVQFRVLEIDSETLDLGLVAELSIRYNLNPDAFLWQPAKGLSDGDIFPPVLYFPTIGIHDQTSMVGERKLGLNPVMMFCHNISPGAASHLTCLFELGDSEENESEDQASSTRSERFLRRKFKAWAQSFGDASRVVFNQKVDEESGRRKSTMATSNSGHYTYNDLELPGGIDVACRLYLHLDDEHQIATLITYKGQNSGAPDDGIAYIQHTIDSIEQFDWLRAANGHEEDDLYLHFPMAFLRLALDELISGWMFALGHYDQMLRAMRAYSATEPVLIQEKLGRLISRLSQISVEFSTLKSFAWNLQKLHNEFSVGVSPQLQKRNNLYWDIVLRKFEMGVQQQITLEDRASVTSQLLLSQVATRDSNSMRVIAIATTLFLPAAFVASFFGSNLYEFTIYEKDITVWLFFVVTVPLTSFTMVLILSKWPYIVWVKCLQRLGLKPKHPSF</sequence>
<dbReference type="AlphaFoldDB" id="A0AAV9XGV7"/>
<dbReference type="GO" id="GO:0015095">
    <property type="term" value="F:magnesium ion transmembrane transporter activity"/>
    <property type="evidence" value="ECO:0007669"/>
    <property type="project" value="TreeGrafter"/>
</dbReference>
<comment type="caution">
    <text evidence="6">The sequence shown here is derived from an EMBL/GenBank/DDBJ whole genome shotgun (WGS) entry which is preliminary data.</text>
</comment>
<dbReference type="PANTHER" id="PTHR46494">
    <property type="entry name" value="CORA FAMILY METAL ION TRANSPORTER (EUROFUNG)"/>
    <property type="match status" value="1"/>
</dbReference>
<reference evidence="6 7" key="1">
    <citation type="submission" date="2019-10" db="EMBL/GenBank/DDBJ databases">
        <authorList>
            <person name="Palmer J.M."/>
        </authorList>
    </citation>
    <scope>NUCLEOTIDE SEQUENCE [LARGE SCALE GENOMIC DNA]</scope>
    <source>
        <strain evidence="6 7">TWF694</strain>
    </source>
</reference>
<dbReference type="Gene3D" id="1.20.58.340">
    <property type="entry name" value="Magnesium transport protein CorA, transmembrane region"/>
    <property type="match status" value="1"/>
</dbReference>
<keyword evidence="7" id="KW-1185">Reference proteome</keyword>
<name>A0AAV9XGV7_9PEZI</name>
<dbReference type="Proteomes" id="UP001365542">
    <property type="component" value="Unassembled WGS sequence"/>
</dbReference>
<keyword evidence="3 5" id="KW-1133">Transmembrane helix</keyword>
<accession>A0AAV9XGV7</accession>
<comment type="subcellular location">
    <subcellularLocation>
        <location evidence="1">Cell membrane</location>
        <topology evidence="1">Multi-pass membrane protein</topology>
    </subcellularLocation>
</comment>
<feature type="transmembrane region" description="Helical" evidence="5">
    <location>
        <begin position="463"/>
        <end position="483"/>
    </location>
</feature>
<keyword evidence="2 5" id="KW-0812">Transmembrane</keyword>
<feature type="transmembrane region" description="Helical" evidence="5">
    <location>
        <begin position="495"/>
        <end position="516"/>
    </location>
</feature>
<dbReference type="GO" id="GO:0005886">
    <property type="term" value="C:plasma membrane"/>
    <property type="evidence" value="ECO:0007669"/>
    <property type="project" value="UniProtKB-SubCell"/>
</dbReference>
<evidence type="ECO:0000313" key="6">
    <source>
        <dbReference type="EMBL" id="KAK6541328.1"/>
    </source>
</evidence>
<evidence type="ECO:0000256" key="1">
    <source>
        <dbReference type="ARBA" id="ARBA00004651"/>
    </source>
</evidence>
<dbReference type="SUPFAM" id="SSF144083">
    <property type="entry name" value="Magnesium transport protein CorA, transmembrane region"/>
    <property type="match status" value="1"/>
</dbReference>
<organism evidence="6 7">
    <name type="scientific">Orbilia ellipsospora</name>
    <dbReference type="NCBI Taxonomy" id="2528407"/>
    <lineage>
        <taxon>Eukaryota</taxon>
        <taxon>Fungi</taxon>
        <taxon>Dikarya</taxon>
        <taxon>Ascomycota</taxon>
        <taxon>Pezizomycotina</taxon>
        <taxon>Orbiliomycetes</taxon>
        <taxon>Orbiliales</taxon>
        <taxon>Orbiliaceae</taxon>
        <taxon>Orbilia</taxon>
    </lineage>
</organism>
<gene>
    <name evidence="6" type="ORF">TWF694_007147</name>
</gene>
<dbReference type="Pfam" id="PF01544">
    <property type="entry name" value="CorA"/>
    <property type="match status" value="1"/>
</dbReference>
<keyword evidence="4 5" id="KW-0472">Membrane</keyword>
<evidence type="ECO:0000256" key="3">
    <source>
        <dbReference type="ARBA" id="ARBA00022989"/>
    </source>
</evidence>
<dbReference type="GO" id="GO:0015087">
    <property type="term" value="F:cobalt ion transmembrane transporter activity"/>
    <property type="evidence" value="ECO:0007669"/>
    <property type="project" value="TreeGrafter"/>
</dbReference>
<dbReference type="InterPro" id="IPR045863">
    <property type="entry name" value="CorA_TM1_TM2"/>
</dbReference>
<dbReference type="GO" id="GO:0000287">
    <property type="term" value="F:magnesium ion binding"/>
    <property type="evidence" value="ECO:0007669"/>
    <property type="project" value="TreeGrafter"/>
</dbReference>
<evidence type="ECO:0000256" key="5">
    <source>
        <dbReference type="SAM" id="Phobius"/>
    </source>
</evidence>
<dbReference type="InterPro" id="IPR002523">
    <property type="entry name" value="MgTranspt_CorA/ZnTranspt_ZntB"/>
</dbReference>
<evidence type="ECO:0000256" key="4">
    <source>
        <dbReference type="ARBA" id="ARBA00023136"/>
    </source>
</evidence>
<dbReference type="EMBL" id="JAVHJO010000003">
    <property type="protein sequence ID" value="KAK6541328.1"/>
    <property type="molecule type" value="Genomic_DNA"/>
</dbReference>
<protein>
    <submittedName>
        <fullName evidence="6">Uncharacterized protein</fullName>
    </submittedName>
</protein>
<dbReference type="PANTHER" id="PTHR46494:SF1">
    <property type="entry name" value="CORA FAMILY METAL ION TRANSPORTER (EUROFUNG)"/>
    <property type="match status" value="1"/>
</dbReference>
<dbReference type="GO" id="GO:0050897">
    <property type="term" value="F:cobalt ion binding"/>
    <property type="evidence" value="ECO:0007669"/>
    <property type="project" value="TreeGrafter"/>
</dbReference>
<evidence type="ECO:0000256" key="2">
    <source>
        <dbReference type="ARBA" id="ARBA00022692"/>
    </source>
</evidence>
<proteinExistence type="predicted"/>